<feature type="compositionally biased region" description="Low complexity" evidence="7">
    <location>
        <begin position="21"/>
        <end position="39"/>
    </location>
</feature>
<evidence type="ECO:0000256" key="2">
    <source>
        <dbReference type="ARBA" id="ARBA00004784"/>
    </source>
</evidence>
<evidence type="ECO:0000256" key="7">
    <source>
        <dbReference type="SAM" id="MobiDB-lite"/>
    </source>
</evidence>
<dbReference type="EC" id="2.7.1.48" evidence="6"/>
<reference evidence="11" key="2">
    <citation type="submission" date="2017-11" db="EMBL/GenBank/DDBJ databases">
        <title>Candida auris genome assembly and annotation.</title>
        <authorList>
            <person name="Munoz J.F."/>
            <person name="Gade L.G."/>
            <person name="Chow N.A."/>
            <person name="Litvintseva A.P."/>
            <person name="Loparev V.N."/>
            <person name="Cuomo C.A."/>
        </authorList>
    </citation>
    <scope>NUCLEOTIDE SEQUENCE</scope>
    <source>
        <strain evidence="11">B8441</strain>
    </source>
</reference>
<dbReference type="InterPro" id="IPR027417">
    <property type="entry name" value="P-loop_NTPase"/>
</dbReference>
<protein>
    <recommendedName>
        <fullName evidence="6">Uridine kinase</fullName>
        <ecNumber evidence="6">2.7.1.48</ecNumber>
    </recommendedName>
</protein>
<dbReference type="InterPro" id="IPR029057">
    <property type="entry name" value="PRTase-like"/>
</dbReference>
<dbReference type="VEuPathDB" id="FungiDB:B9J08_001715"/>
<dbReference type="PRINTS" id="PR00988">
    <property type="entry name" value="URIDINKINASE"/>
</dbReference>
<feature type="domain" description="Phosphoribulokinase/uridine kinase" evidence="8">
    <location>
        <begin position="67"/>
        <end position="254"/>
    </location>
</feature>
<evidence type="ECO:0000256" key="3">
    <source>
        <dbReference type="ARBA" id="ARBA00022679"/>
    </source>
</evidence>
<name>A0A2H0ZY80_CANAR</name>
<proteinExistence type="inferred from homology"/>
<evidence type="ECO:0000256" key="5">
    <source>
        <dbReference type="ARBA" id="ARBA00022777"/>
    </source>
</evidence>
<evidence type="ECO:0000313" key="11">
    <source>
        <dbReference type="EMBL" id="PIS55611.1"/>
    </source>
</evidence>
<evidence type="ECO:0000313" key="12">
    <source>
        <dbReference type="Proteomes" id="UP000230249"/>
    </source>
</evidence>
<dbReference type="Gene3D" id="3.40.50.300">
    <property type="entry name" value="P-loop containing nucleotide triphosphate hydrolases"/>
    <property type="match status" value="1"/>
</dbReference>
<keyword evidence="4 6" id="KW-0547">Nucleotide-binding</keyword>
<dbReference type="InterPro" id="IPR000764">
    <property type="entry name" value="Uridine_kinase-like"/>
</dbReference>
<reference evidence="10" key="4">
    <citation type="submission" date="2024-03" db="EMBL/GenBank/DDBJ databases">
        <title>Improved genome assembly of Candida auris strain B8441 and annotation of B11205.</title>
        <authorList>
            <person name="Cauldron N.C."/>
            <person name="Shea T."/>
            <person name="Cuomo C.A."/>
        </authorList>
    </citation>
    <scope>NUCLEOTIDE SEQUENCE</scope>
    <source>
        <strain evidence="10">B8441</strain>
    </source>
</reference>
<keyword evidence="12" id="KW-1185">Reference proteome</keyword>
<evidence type="ECO:0000313" key="10">
    <source>
        <dbReference type="EMBL" id="KAK8441869.1"/>
    </source>
</evidence>
<feature type="region of interest" description="Disordered" evidence="7">
    <location>
        <begin position="500"/>
        <end position="530"/>
    </location>
</feature>
<dbReference type="SUPFAM" id="SSF52540">
    <property type="entry name" value="P-loop containing nucleoside triphosphate hydrolases"/>
    <property type="match status" value="1"/>
</dbReference>
<dbReference type="OMA" id="EPQLHCE"/>
<dbReference type="Pfam" id="PF00485">
    <property type="entry name" value="PRK"/>
    <property type="match status" value="1"/>
</dbReference>
<dbReference type="InterPro" id="IPR006083">
    <property type="entry name" value="PRK/URK"/>
</dbReference>
<comment type="similarity">
    <text evidence="6">Belongs to the uridine kinase family.</text>
</comment>
<evidence type="ECO:0000259" key="9">
    <source>
        <dbReference type="Pfam" id="PF14681"/>
    </source>
</evidence>
<reference evidence="11 12" key="1">
    <citation type="journal article" date="2017" name="Clin. Infect. Dis.">
        <title>Simultaneous emergence of multidrug-resistant Candida auris on 3 continents confirmed by whole-genome sequencing and epidemiological analyses.</title>
        <authorList>
            <person name="Lockhart S.R."/>
            <person name="Etienne K.A."/>
            <person name="Vallabhaneni S."/>
            <person name="Farooqi J."/>
            <person name="Chowdhary A."/>
            <person name="Govender N.P."/>
            <person name="Colombo A.L."/>
            <person name="Calvo B."/>
            <person name="Cuomo C.A."/>
            <person name="Desjardins C.A."/>
            <person name="Berkow E.L."/>
            <person name="Castanheira M."/>
            <person name="Magobo R.E."/>
            <person name="Jabeen K."/>
            <person name="Asghar R.J."/>
            <person name="Meis J.F."/>
            <person name="Jackson B."/>
            <person name="Chiller T."/>
            <person name="Litvintseva A.P."/>
        </authorList>
    </citation>
    <scope>NUCLEOTIDE SEQUENCE [LARGE SCALE GENOMIC DNA]</scope>
    <source>
        <strain evidence="11 12">B8441</strain>
    </source>
</reference>
<accession>A0A2H0ZY80</accession>
<dbReference type="UniPathway" id="UPA00579">
    <property type="reaction ID" value="UER00640"/>
</dbReference>
<dbReference type="EMBL" id="PEKT03000001">
    <property type="protein sequence ID" value="KAK8441869.1"/>
    <property type="molecule type" value="Genomic_DNA"/>
</dbReference>
<dbReference type="CDD" id="cd02023">
    <property type="entry name" value="UMPK"/>
    <property type="match status" value="1"/>
</dbReference>
<comment type="caution">
    <text evidence="11">The sequence shown here is derived from an EMBL/GenBank/DDBJ whole genome shotgun (WGS) entry which is preliminary data.</text>
</comment>
<reference evidence="10 12" key="3">
    <citation type="journal article" date="2018" name="Nat. Commun.">
        <title>Genomic insights into multidrug-resistance, mating and virulence in Candida auris and related emerging species.</title>
        <authorList>
            <person name="Munoz J.F."/>
            <person name="Gade L."/>
            <person name="Chow N.A."/>
            <person name="Loparev V.N."/>
            <person name="Juieng P."/>
            <person name="Berkow E.L."/>
            <person name="Farrer R.A."/>
            <person name="Litvintseva A.P."/>
            <person name="Cuomo C.A."/>
        </authorList>
    </citation>
    <scope>GENOME REANNOTATION</scope>
    <source>
        <strain evidence="10 12">B8441</strain>
    </source>
</reference>
<dbReference type="SUPFAM" id="SSF53271">
    <property type="entry name" value="PRTase-like"/>
    <property type="match status" value="1"/>
</dbReference>
<comment type="catalytic activity">
    <reaction evidence="6">
        <text>cytidine + ATP = CMP + ADP + H(+)</text>
        <dbReference type="Rhea" id="RHEA:24674"/>
        <dbReference type="ChEBI" id="CHEBI:15378"/>
        <dbReference type="ChEBI" id="CHEBI:17562"/>
        <dbReference type="ChEBI" id="CHEBI:30616"/>
        <dbReference type="ChEBI" id="CHEBI:60377"/>
        <dbReference type="ChEBI" id="CHEBI:456216"/>
        <dbReference type="EC" id="2.7.1.48"/>
    </reaction>
</comment>
<organism evidence="11">
    <name type="scientific">Candidozyma auris</name>
    <name type="common">Yeast</name>
    <name type="synonym">Candida auris</name>
    <dbReference type="NCBI Taxonomy" id="498019"/>
    <lineage>
        <taxon>Eukaryota</taxon>
        <taxon>Fungi</taxon>
        <taxon>Dikarya</taxon>
        <taxon>Ascomycota</taxon>
        <taxon>Saccharomycotina</taxon>
        <taxon>Pichiomycetes</taxon>
        <taxon>Metschnikowiaceae</taxon>
        <taxon>Candidozyma</taxon>
    </lineage>
</organism>
<dbReference type="Gene3D" id="3.40.50.2020">
    <property type="match status" value="1"/>
</dbReference>
<comment type="pathway">
    <text evidence="2 6">Pyrimidine metabolism; CTP biosynthesis via salvage pathway; CTP from cytidine: step 1/3.</text>
</comment>
<sequence>MTSSAAARRRSSRIAPDDEQSSSFFSPTPMSASSSATGSADHQSQMSLQGKSSAVSTYIPPWTEPYIIGVAGFSGSGKTSIAQKVISELNQPWTVLLSFDNFYKPLTQEQSEQAFACNYDFDKPESIDLDLIVETVKSLKQGKKTEIPVYSFSQHTRTDKTITIYGANVIIMEGIYALYDKRLLDLMDIKIFVDTDLDVCLARRLTRDILFRGRDLAGALKQWEVFVKPNAVSSVTPTMHNADIVIPRGLENTTAIELMIQHIQKRLALKSSLHLRRLKALGLGPKLDLAKIPNLQILPCNNHTAGMFSILFDAHTERTDYIFYFDRIAIFLVEKAIEQLTAYEEIDVKCCKGYSFKGLRQAEDIVAVSIIRSGDCFMNSIKKTFPSIPIGKLLIQSDSLTGEPQLHTESLPKATRGNRFFLFDAQIISGAAAIMAIQVLVDHGIAPKNIILICVLSTEIGIRRILNVFPQSTIVAGQVSKMEDPDSRSSLDVALEDSDDDEVLASDSAPEKSKNGVDVRSKDPIPQPSLIASMAKDGAAKFRDTDWPFRTRFLDSLYFGTA</sequence>
<dbReference type="NCBIfam" id="NF004018">
    <property type="entry name" value="PRK05480.1"/>
    <property type="match status" value="1"/>
</dbReference>
<dbReference type="InterPro" id="IPR000836">
    <property type="entry name" value="PRTase_dom"/>
</dbReference>
<dbReference type="FunFam" id="3.40.50.300:FF:000339">
    <property type="entry name" value="Uridine kinase"/>
    <property type="match status" value="1"/>
</dbReference>
<dbReference type="STRING" id="498019.A0A2H0ZY80"/>
<keyword evidence="6" id="KW-0067">ATP-binding</keyword>
<dbReference type="PANTHER" id="PTHR10285">
    <property type="entry name" value="URIDINE KINASE"/>
    <property type="match status" value="1"/>
</dbReference>
<feature type="compositionally biased region" description="Basic and acidic residues" evidence="7">
    <location>
        <begin position="509"/>
        <end position="523"/>
    </location>
</feature>
<dbReference type="VEuPathDB" id="FungiDB:CJJ09_001762"/>
<dbReference type="UniPathway" id="UPA00574">
    <property type="reaction ID" value="UER00637"/>
</dbReference>
<dbReference type="VEuPathDB" id="FungiDB:CJI97_002376"/>
<dbReference type="GO" id="GO:0004849">
    <property type="term" value="F:uridine kinase activity"/>
    <property type="evidence" value="ECO:0007669"/>
    <property type="project" value="UniProtKB-EC"/>
</dbReference>
<dbReference type="NCBIfam" id="TIGR00235">
    <property type="entry name" value="udk"/>
    <property type="match status" value="1"/>
</dbReference>
<dbReference type="GO" id="GO:0044206">
    <property type="term" value="P:UMP salvage"/>
    <property type="evidence" value="ECO:0007669"/>
    <property type="project" value="UniProtKB-UniPathway"/>
</dbReference>
<comment type="catalytic activity">
    <reaction evidence="6">
        <text>uridine + ATP = UMP + ADP + H(+)</text>
        <dbReference type="Rhea" id="RHEA:16825"/>
        <dbReference type="ChEBI" id="CHEBI:15378"/>
        <dbReference type="ChEBI" id="CHEBI:16704"/>
        <dbReference type="ChEBI" id="CHEBI:30616"/>
        <dbReference type="ChEBI" id="CHEBI:57865"/>
        <dbReference type="ChEBI" id="CHEBI:456216"/>
        <dbReference type="EC" id="2.7.1.48"/>
    </reaction>
</comment>
<dbReference type="Proteomes" id="UP000230249">
    <property type="component" value="Unassembled WGS sequence"/>
</dbReference>
<keyword evidence="3 6" id="KW-0808">Transferase</keyword>
<keyword evidence="5 6" id="KW-0418">Kinase</keyword>
<dbReference type="GO" id="GO:0044211">
    <property type="term" value="P:CTP salvage"/>
    <property type="evidence" value="ECO:0007669"/>
    <property type="project" value="UniProtKB-UniPathway"/>
</dbReference>
<evidence type="ECO:0000259" key="8">
    <source>
        <dbReference type="Pfam" id="PF00485"/>
    </source>
</evidence>
<dbReference type="VEuPathDB" id="FungiDB:CJI96_0000178"/>
<feature type="region of interest" description="Disordered" evidence="7">
    <location>
        <begin position="1"/>
        <end position="47"/>
    </location>
</feature>
<evidence type="ECO:0000256" key="1">
    <source>
        <dbReference type="ARBA" id="ARBA00004690"/>
    </source>
</evidence>
<evidence type="ECO:0000256" key="6">
    <source>
        <dbReference type="RuleBase" id="RU003825"/>
    </source>
</evidence>
<dbReference type="AlphaFoldDB" id="A0A2H0ZY80"/>
<dbReference type="EMBL" id="PEKT02000004">
    <property type="protein sequence ID" value="PIS55611.1"/>
    <property type="molecule type" value="Genomic_DNA"/>
</dbReference>
<gene>
    <name evidence="11" type="ORF">B9J08_001715</name>
    <name evidence="10" type="ORF">B9J08_00185</name>
</gene>
<dbReference type="Pfam" id="PF14681">
    <property type="entry name" value="UPRTase"/>
    <property type="match status" value="1"/>
</dbReference>
<dbReference type="VEuPathDB" id="FungiDB:CJJ07_004965"/>
<dbReference type="VEuPathDB" id="FungiDB:QG37_00045"/>
<comment type="pathway">
    <text evidence="1 6">Pyrimidine metabolism; UMP biosynthesis via salvage pathway; UMP from uridine: step 1/1.</text>
</comment>
<dbReference type="GO" id="GO:0005524">
    <property type="term" value="F:ATP binding"/>
    <property type="evidence" value="ECO:0007669"/>
    <property type="project" value="UniProtKB-KW"/>
</dbReference>
<evidence type="ECO:0000256" key="4">
    <source>
        <dbReference type="ARBA" id="ARBA00022741"/>
    </source>
</evidence>
<feature type="domain" description="Phosphoribosyltransferase" evidence="9">
    <location>
        <begin position="302"/>
        <end position="480"/>
    </location>
</feature>